<evidence type="ECO:0000256" key="10">
    <source>
        <dbReference type="ARBA" id="ARBA00023157"/>
    </source>
</evidence>
<organism evidence="21 22">
    <name type="scientific">Pseudolycoriella hygida</name>
    <dbReference type="NCBI Taxonomy" id="35572"/>
    <lineage>
        <taxon>Eukaryota</taxon>
        <taxon>Metazoa</taxon>
        <taxon>Ecdysozoa</taxon>
        <taxon>Arthropoda</taxon>
        <taxon>Hexapoda</taxon>
        <taxon>Insecta</taxon>
        <taxon>Pterygota</taxon>
        <taxon>Neoptera</taxon>
        <taxon>Endopterygota</taxon>
        <taxon>Diptera</taxon>
        <taxon>Nematocera</taxon>
        <taxon>Sciaroidea</taxon>
        <taxon>Sciaridae</taxon>
        <taxon>Pseudolycoriella</taxon>
    </lineage>
</organism>
<feature type="transmembrane region" description="Helical" evidence="19">
    <location>
        <begin position="650"/>
        <end position="671"/>
    </location>
</feature>
<keyword evidence="12" id="KW-0325">Glycoprotein</keyword>
<feature type="domain" description="G-protein coupled receptors family 3 profile" evidence="20">
    <location>
        <begin position="459"/>
        <end position="706"/>
    </location>
</feature>
<feature type="compositionally biased region" description="Polar residues" evidence="18">
    <location>
        <begin position="793"/>
        <end position="826"/>
    </location>
</feature>
<dbReference type="GO" id="GO:0043005">
    <property type="term" value="C:neuron projection"/>
    <property type="evidence" value="ECO:0007669"/>
    <property type="project" value="UniProtKB-SubCell"/>
</dbReference>
<keyword evidence="10" id="KW-1015">Disulfide bond</keyword>
<dbReference type="InterPro" id="IPR043458">
    <property type="entry name" value="GPR158/179"/>
</dbReference>
<keyword evidence="17" id="KW-0175">Coiled coil</keyword>
<evidence type="ECO:0000256" key="11">
    <source>
        <dbReference type="ARBA" id="ARBA00023170"/>
    </source>
</evidence>
<comment type="similarity">
    <text evidence="2">Belongs to the G-protein coupled receptor 3 family.</text>
</comment>
<evidence type="ECO:0000256" key="9">
    <source>
        <dbReference type="ARBA" id="ARBA00023136"/>
    </source>
</evidence>
<comment type="caution">
    <text evidence="21">The sequence shown here is derived from an EMBL/GenBank/DDBJ whole genome shotgun (WGS) entry which is preliminary data.</text>
</comment>
<feature type="coiled-coil region" evidence="17">
    <location>
        <begin position="738"/>
        <end position="765"/>
    </location>
</feature>
<dbReference type="PANTHER" id="PTHR32546">
    <property type="entry name" value="G-PROTEIN COUPLED RECEPTOR 158-RELATED"/>
    <property type="match status" value="1"/>
</dbReference>
<feature type="transmembrane region" description="Helical" evidence="19">
    <location>
        <begin position="457"/>
        <end position="482"/>
    </location>
</feature>
<dbReference type="CDD" id="cd15293">
    <property type="entry name" value="7tmC_GPR158-like"/>
    <property type="match status" value="1"/>
</dbReference>
<evidence type="ECO:0000256" key="2">
    <source>
        <dbReference type="ARBA" id="ARBA00007242"/>
    </source>
</evidence>
<dbReference type="PROSITE" id="PS50259">
    <property type="entry name" value="G_PROTEIN_RECEP_F3_4"/>
    <property type="match status" value="1"/>
</dbReference>
<evidence type="ECO:0000256" key="12">
    <source>
        <dbReference type="ARBA" id="ARBA00023180"/>
    </source>
</evidence>
<evidence type="ECO:0000256" key="19">
    <source>
        <dbReference type="SAM" id="Phobius"/>
    </source>
</evidence>
<keyword evidence="7" id="KW-0770">Synapse</keyword>
<evidence type="ECO:0000256" key="5">
    <source>
        <dbReference type="ARBA" id="ARBA00022729"/>
    </source>
</evidence>
<gene>
    <name evidence="21" type="ORF">Bhyg_04738</name>
</gene>
<dbReference type="PANTHER" id="PTHR32546:SF16">
    <property type="entry name" value="G-PROTEIN COUPLED RECEPTOR CG31760-RELATED"/>
    <property type="match status" value="1"/>
</dbReference>
<accession>A0A9Q0NFT0</accession>
<keyword evidence="4 19" id="KW-0812">Transmembrane</keyword>
<comment type="subcellular location">
    <subcellularLocation>
        <location evidence="1">Cell projection</location>
        <location evidence="1">Neuron projection</location>
    </subcellularLocation>
    <subcellularLocation>
        <location evidence="16">Postsynaptic cell membrane</location>
        <topology evidence="16">Multi-pass membrane protein</topology>
    </subcellularLocation>
</comment>
<keyword evidence="6 19" id="KW-1133">Transmembrane helix</keyword>
<evidence type="ECO:0000256" key="8">
    <source>
        <dbReference type="ARBA" id="ARBA00023040"/>
    </source>
</evidence>
<evidence type="ECO:0000313" key="21">
    <source>
        <dbReference type="EMBL" id="KAJ6649502.1"/>
    </source>
</evidence>
<keyword evidence="13" id="KW-0807">Transducer</keyword>
<keyword evidence="14" id="KW-0628">Postsynaptic cell membrane</keyword>
<evidence type="ECO:0000256" key="1">
    <source>
        <dbReference type="ARBA" id="ARBA00004487"/>
    </source>
</evidence>
<dbReference type="OrthoDB" id="2129233at2759"/>
<proteinExistence type="inferred from homology"/>
<evidence type="ECO:0000256" key="7">
    <source>
        <dbReference type="ARBA" id="ARBA00023018"/>
    </source>
</evidence>
<feature type="region of interest" description="Disordered" evidence="18">
    <location>
        <begin position="793"/>
        <end position="850"/>
    </location>
</feature>
<keyword evidence="22" id="KW-1185">Reference proteome</keyword>
<reference evidence="21" key="1">
    <citation type="submission" date="2022-07" db="EMBL/GenBank/DDBJ databases">
        <authorList>
            <person name="Trinca V."/>
            <person name="Uliana J.V.C."/>
            <person name="Torres T.T."/>
            <person name="Ward R.J."/>
            <person name="Monesi N."/>
        </authorList>
    </citation>
    <scope>NUCLEOTIDE SEQUENCE</scope>
    <source>
        <strain evidence="21">HSMRA1968</strain>
        <tissue evidence="21">Whole embryos</tissue>
    </source>
</reference>
<keyword evidence="9 19" id="KW-0472">Membrane</keyword>
<name>A0A9Q0NFT0_9DIPT</name>
<evidence type="ECO:0000259" key="20">
    <source>
        <dbReference type="PROSITE" id="PS50259"/>
    </source>
</evidence>
<evidence type="ECO:0000256" key="6">
    <source>
        <dbReference type="ARBA" id="ARBA00022989"/>
    </source>
</evidence>
<evidence type="ECO:0000256" key="4">
    <source>
        <dbReference type="ARBA" id="ARBA00022692"/>
    </source>
</evidence>
<dbReference type="Proteomes" id="UP001151699">
    <property type="component" value="Chromosome A"/>
</dbReference>
<dbReference type="Gene3D" id="3.30.450.20">
    <property type="entry name" value="PAS domain"/>
    <property type="match status" value="1"/>
</dbReference>
<evidence type="ECO:0000256" key="18">
    <source>
        <dbReference type="SAM" id="MobiDB-lite"/>
    </source>
</evidence>
<dbReference type="GO" id="GO:0004930">
    <property type="term" value="F:G protein-coupled receptor activity"/>
    <property type="evidence" value="ECO:0007669"/>
    <property type="project" value="UniProtKB-KW"/>
</dbReference>
<dbReference type="InterPro" id="IPR017978">
    <property type="entry name" value="GPCR_3_C"/>
</dbReference>
<protein>
    <submittedName>
        <fullName evidence="21">G-protein coupled receptor</fullName>
    </submittedName>
</protein>
<keyword evidence="11 21" id="KW-0675">Receptor</keyword>
<feature type="transmembrane region" description="Helical" evidence="19">
    <location>
        <begin position="529"/>
        <end position="547"/>
    </location>
</feature>
<dbReference type="InterPro" id="IPR054714">
    <property type="entry name" value="GPR158_179_extracellular"/>
</dbReference>
<keyword evidence="15" id="KW-0966">Cell projection</keyword>
<sequence length="850" mass="95573">MKKNGIGPTTTGTTWTETHTPFNINHYQVKRVCQFKWHSIVFTILAVILMSLNEVQSTVSVANRPARNVQKNGAHNDKEALDTSLQIIHDIATENFGTLCLTIAYRSLNVAINTERYEGSRQKVDLAAVVLQEVGVNRHGDSPPESPERPRTPGWDLDINMIEIEEECSLPVEQKVELNKLLKDYESLLDALAKGLLSDDYITSARILATNITNGILGTSVWWIKNVGGLGGPRRIEEDGVQIGTKPSTKYPWFEDEDSSPGLRSPKFVPSPASTSFKGWWTYPYYSCNNRRWILSYSVAIPPIGRHGLRGFLSIDIDISDLHINQCDPPISQPSPSRTNQLSSHDEVMNEIDVFHNSHKCHEDSMQCEYRQLRNGFNKNNFVTAGWIRGAYQCLCKPGYYSIRHLHGFNGTVMEIAFREFRENISTYYDSVFRCQRCAPGCTTCTSPAPCLATYNWVFRISLLTISVLCAVFTLSLACYMYRHRKVKVFKVASPIFLTITLLGCAIMYLEMAAIFPILDVYSCIVTKWTRHMGFCVTYTALLMKTWRVSLTYRVKSAHKVKLTDKQLLQWMVPILLVMLIYLGTWTLSATPTAEVIKDKHGLKFKQCSYNWWDHSLAIGEVLFLAWGVRVCYNVRNAESLYNEARMISYAIYNIALVNIAMIAFHLFIFPQAGPDIKYLLGFIRTQLSTSTTIALVFGPKVVRVLRGQGDQWDNRAKVRGITASFSLNGIGLVPEDSPNVYQENEELKEEIQKLAAQMEFMKIVHMEINNRHIKPKPGGYFTLVAGFQSPMSKGTMAQTQTSKPSTQQNSGISEDGHSGTNSIGANSIGYPSSMHAGPNTAASNGTERV</sequence>
<keyword evidence="5" id="KW-0732">Signal</keyword>
<keyword evidence="8" id="KW-0297">G-protein coupled receptor</keyword>
<dbReference type="Pfam" id="PF22572">
    <property type="entry name" value="GPR158_179_EC"/>
    <property type="match status" value="1"/>
</dbReference>
<evidence type="ECO:0000313" key="22">
    <source>
        <dbReference type="Proteomes" id="UP001151699"/>
    </source>
</evidence>
<feature type="transmembrane region" description="Helical" evidence="19">
    <location>
        <begin position="568"/>
        <end position="590"/>
    </location>
</feature>
<evidence type="ECO:0000256" key="13">
    <source>
        <dbReference type="ARBA" id="ARBA00023224"/>
    </source>
</evidence>
<feature type="compositionally biased region" description="Polar residues" evidence="18">
    <location>
        <begin position="841"/>
        <end position="850"/>
    </location>
</feature>
<dbReference type="EMBL" id="WJQU01000001">
    <property type="protein sequence ID" value="KAJ6649502.1"/>
    <property type="molecule type" value="Genomic_DNA"/>
</dbReference>
<keyword evidence="3" id="KW-1003">Cell membrane</keyword>
<dbReference type="GO" id="GO:0045211">
    <property type="term" value="C:postsynaptic membrane"/>
    <property type="evidence" value="ECO:0007669"/>
    <property type="project" value="UniProtKB-SubCell"/>
</dbReference>
<evidence type="ECO:0000256" key="16">
    <source>
        <dbReference type="ARBA" id="ARBA00034104"/>
    </source>
</evidence>
<evidence type="ECO:0000256" key="15">
    <source>
        <dbReference type="ARBA" id="ARBA00023273"/>
    </source>
</evidence>
<dbReference type="Pfam" id="PF00003">
    <property type="entry name" value="7tm_3"/>
    <property type="match status" value="1"/>
</dbReference>
<feature type="transmembrane region" description="Helical" evidence="19">
    <location>
        <begin position="610"/>
        <end position="629"/>
    </location>
</feature>
<feature type="transmembrane region" description="Helical" evidence="19">
    <location>
        <begin position="489"/>
        <end position="509"/>
    </location>
</feature>
<dbReference type="AlphaFoldDB" id="A0A9Q0NFT0"/>
<evidence type="ECO:0000256" key="14">
    <source>
        <dbReference type="ARBA" id="ARBA00023257"/>
    </source>
</evidence>
<evidence type="ECO:0000256" key="17">
    <source>
        <dbReference type="SAM" id="Coils"/>
    </source>
</evidence>
<evidence type="ECO:0000256" key="3">
    <source>
        <dbReference type="ARBA" id="ARBA00022475"/>
    </source>
</evidence>